<feature type="binding site" evidence="7">
    <location>
        <position position="14"/>
    </location>
    <ligand>
        <name>Mg(2+)</name>
        <dbReference type="ChEBI" id="CHEBI:18420"/>
    </ligand>
</feature>
<proteinExistence type="inferred from homology"/>
<protein>
    <recommendedName>
        <fullName evidence="7">Shikimate kinase</fullName>
        <shortName evidence="7">SK</shortName>
        <ecNumber evidence="7">2.7.1.71</ecNumber>
    </recommendedName>
</protein>
<dbReference type="GO" id="GO:0004765">
    <property type="term" value="F:shikimate kinase activity"/>
    <property type="evidence" value="ECO:0007669"/>
    <property type="project" value="UniProtKB-UniRule"/>
</dbReference>
<comment type="subcellular location">
    <subcellularLocation>
        <location evidence="7">Cytoplasm</location>
    </subcellularLocation>
</comment>
<dbReference type="GO" id="GO:0009423">
    <property type="term" value="P:chorismate biosynthetic process"/>
    <property type="evidence" value="ECO:0007669"/>
    <property type="project" value="UniProtKB-UniRule"/>
</dbReference>
<dbReference type="GO" id="GO:0000287">
    <property type="term" value="F:magnesium ion binding"/>
    <property type="evidence" value="ECO:0007669"/>
    <property type="project" value="UniProtKB-UniRule"/>
</dbReference>
<feature type="binding site" evidence="7">
    <location>
        <position position="32"/>
    </location>
    <ligand>
        <name>substrate</name>
    </ligand>
</feature>
<accession>A0A1G9SBA2</accession>
<evidence type="ECO:0000256" key="7">
    <source>
        <dbReference type="HAMAP-Rule" id="MF_00109"/>
    </source>
</evidence>
<dbReference type="GO" id="GO:0005829">
    <property type="term" value="C:cytosol"/>
    <property type="evidence" value="ECO:0007669"/>
    <property type="project" value="TreeGrafter"/>
</dbReference>
<dbReference type="PANTHER" id="PTHR21087">
    <property type="entry name" value="SHIKIMATE KINASE"/>
    <property type="match status" value="1"/>
</dbReference>
<dbReference type="HAMAP" id="MF_00109">
    <property type="entry name" value="Shikimate_kinase"/>
    <property type="match status" value="1"/>
</dbReference>
<dbReference type="EC" id="2.7.1.71" evidence="7"/>
<evidence type="ECO:0000313" key="9">
    <source>
        <dbReference type="Proteomes" id="UP000199440"/>
    </source>
</evidence>
<dbReference type="EMBL" id="FNGV01000007">
    <property type="protein sequence ID" value="SDM32773.1"/>
    <property type="molecule type" value="Genomic_DNA"/>
</dbReference>
<dbReference type="InterPro" id="IPR027417">
    <property type="entry name" value="P-loop_NTPase"/>
</dbReference>
<comment type="cofactor">
    <cofactor evidence="7">
        <name>Mg(2+)</name>
        <dbReference type="ChEBI" id="CHEBI:18420"/>
    </cofactor>
    <text evidence="7">Binds 1 Mg(2+) ion per subunit.</text>
</comment>
<comment type="subunit">
    <text evidence="7">Monomer.</text>
</comment>
<keyword evidence="9" id="KW-1185">Reference proteome</keyword>
<comment type="pathway">
    <text evidence="7">Metabolic intermediate biosynthesis; chorismate biosynthesis; chorismate from D-erythrose 4-phosphate and phosphoenolpyruvate: step 5/7.</text>
</comment>
<comment type="function">
    <text evidence="7">Catalyzes the specific phosphorylation of the 3-hydroxyl group of shikimic acid using ATP as a cosubstrate.</text>
</comment>
<feature type="binding site" evidence="7">
    <location>
        <position position="56"/>
    </location>
    <ligand>
        <name>substrate</name>
    </ligand>
</feature>
<dbReference type="GO" id="GO:0005524">
    <property type="term" value="F:ATP binding"/>
    <property type="evidence" value="ECO:0007669"/>
    <property type="project" value="UniProtKB-UniRule"/>
</dbReference>
<dbReference type="InterPro" id="IPR000623">
    <property type="entry name" value="Shikimate_kinase/TSH1"/>
</dbReference>
<comment type="similarity">
    <text evidence="7">Belongs to the shikimate kinase family.</text>
</comment>
<keyword evidence="2 7" id="KW-0808">Transferase</keyword>
<sequence>MKIVLIGYMGSGKTTIGKKMADKLKFDFLDLDDYIIESEGMAIRDIFKEKGELYFRKKEHEYLDEVLTTEQNLVLSTGGGTPCYGKNMETILKNTPNAFYLRVSIKELAQRLSKEKEYRPLIKNIPDDDLPEFVGKHLFERSFFYSKAAHTIMCDNKEPEDIIKEIEVLITSA</sequence>
<dbReference type="Gene3D" id="3.40.50.300">
    <property type="entry name" value="P-loop containing nucleotide triphosphate hydrolases"/>
    <property type="match status" value="1"/>
</dbReference>
<dbReference type="RefSeq" id="WP_089891076.1">
    <property type="nucleotide sequence ID" value="NZ_FNGV01000007.1"/>
</dbReference>
<keyword evidence="3 7" id="KW-0547">Nucleotide-binding</keyword>
<dbReference type="PRINTS" id="PR01100">
    <property type="entry name" value="SHIKIMTKNASE"/>
</dbReference>
<dbReference type="CDD" id="cd00464">
    <property type="entry name" value="SK"/>
    <property type="match status" value="1"/>
</dbReference>
<dbReference type="SUPFAM" id="SSF52540">
    <property type="entry name" value="P-loop containing nucleoside triphosphate hydrolases"/>
    <property type="match status" value="1"/>
</dbReference>
<keyword evidence="7" id="KW-0479">Metal-binding</keyword>
<dbReference type="AlphaFoldDB" id="A0A1G9SBA2"/>
<dbReference type="Proteomes" id="UP000199440">
    <property type="component" value="Unassembled WGS sequence"/>
</dbReference>
<comment type="caution">
    <text evidence="7">Lacks conserved residue(s) required for the propagation of feature annotation.</text>
</comment>
<feature type="binding site" evidence="7">
    <location>
        <position position="141"/>
    </location>
    <ligand>
        <name>substrate</name>
    </ligand>
</feature>
<dbReference type="PANTHER" id="PTHR21087:SF16">
    <property type="entry name" value="SHIKIMATE KINASE 1, CHLOROPLASTIC"/>
    <property type="match status" value="1"/>
</dbReference>
<evidence type="ECO:0000313" key="8">
    <source>
        <dbReference type="EMBL" id="SDM32773.1"/>
    </source>
</evidence>
<gene>
    <name evidence="7" type="primary">aroK</name>
    <name evidence="8" type="ORF">SAMN04488514_107206</name>
</gene>
<evidence type="ECO:0000256" key="5">
    <source>
        <dbReference type="ARBA" id="ARBA00022840"/>
    </source>
</evidence>
<evidence type="ECO:0000256" key="2">
    <source>
        <dbReference type="ARBA" id="ARBA00022679"/>
    </source>
</evidence>
<feature type="binding site" evidence="7">
    <location>
        <position position="79"/>
    </location>
    <ligand>
        <name>substrate</name>
    </ligand>
</feature>
<feature type="binding site" evidence="7">
    <location>
        <begin position="10"/>
        <end position="15"/>
    </location>
    <ligand>
        <name>ATP</name>
        <dbReference type="ChEBI" id="CHEBI:30616"/>
    </ligand>
</feature>
<organism evidence="8 9">
    <name type="scientific">Kriegella aquimaris</name>
    <dbReference type="NCBI Taxonomy" id="192904"/>
    <lineage>
        <taxon>Bacteria</taxon>
        <taxon>Pseudomonadati</taxon>
        <taxon>Bacteroidota</taxon>
        <taxon>Flavobacteriia</taxon>
        <taxon>Flavobacteriales</taxon>
        <taxon>Flavobacteriaceae</taxon>
        <taxon>Kriegella</taxon>
    </lineage>
</organism>
<name>A0A1G9SBA2_9FLAO</name>
<keyword evidence="5 7" id="KW-0067">ATP-binding</keyword>
<evidence type="ECO:0000256" key="6">
    <source>
        <dbReference type="ARBA" id="ARBA00023141"/>
    </source>
</evidence>
<evidence type="ECO:0000256" key="3">
    <source>
        <dbReference type="ARBA" id="ARBA00022741"/>
    </source>
</evidence>
<evidence type="ECO:0000256" key="4">
    <source>
        <dbReference type="ARBA" id="ARBA00022777"/>
    </source>
</evidence>
<dbReference type="GO" id="GO:0008652">
    <property type="term" value="P:amino acid biosynthetic process"/>
    <property type="evidence" value="ECO:0007669"/>
    <property type="project" value="UniProtKB-KW"/>
</dbReference>
<dbReference type="Pfam" id="PF01202">
    <property type="entry name" value="SKI"/>
    <property type="match status" value="1"/>
</dbReference>
<comment type="catalytic activity">
    <reaction evidence="7">
        <text>shikimate + ATP = 3-phosphoshikimate + ADP + H(+)</text>
        <dbReference type="Rhea" id="RHEA:13121"/>
        <dbReference type="ChEBI" id="CHEBI:15378"/>
        <dbReference type="ChEBI" id="CHEBI:30616"/>
        <dbReference type="ChEBI" id="CHEBI:36208"/>
        <dbReference type="ChEBI" id="CHEBI:145989"/>
        <dbReference type="ChEBI" id="CHEBI:456216"/>
        <dbReference type="EC" id="2.7.1.71"/>
    </reaction>
</comment>
<dbReference type="InterPro" id="IPR031322">
    <property type="entry name" value="Shikimate/glucono_kinase"/>
</dbReference>
<reference evidence="8 9" key="1">
    <citation type="submission" date="2016-10" db="EMBL/GenBank/DDBJ databases">
        <authorList>
            <person name="de Groot N.N."/>
        </authorList>
    </citation>
    <scope>NUCLEOTIDE SEQUENCE [LARGE SCALE GENOMIC DNA]</scope>
    <source>
        <strain evidence="8 9">DSM 19886</strain>
    </source>
</reference>
<feature type="binding site" evidence="7">
    <location>
        <position position="119"/>
    </location>
    <ligand>
        <name>ATP</name>
        <dbReference type="ChEBI" id="CHEBI:30616"/>
    </ligand>
</feature>
<dbReference type="OrthoDB" id="9800332at2"/>
<keyword evidence="7" id="KW-0460">Magnesium</keyword>
<keyword evidence="6 7" id="KW-0057">Aromatic amino acid biosynthesis</keyword>
<keyword evidence="1 7" id="KW-0028">Amino-acid biosynthesis</keyword>
<dbReference type="GO" id="GO:0009073">
    <property type="term" value="P:aromatic amino acid family biosynthetic process"/>
    <property type="evidence" value="ECO:0007669"/>
    <property type="project" value="UniProtKB-KW"/>
</dbReference>
<keyword evidence="7" id="KW-0963">Cytoplasm</keyword>
<dbReference type="UniPathway" id="UPA00053">
    <property type="reaction ID" value="UER00088"/>
</dbReference>
<evidence type="ECO:0000256" key="1">
    <source>
        <dbReference type="ARBA" id="ARBA00022605"/>
    </source>
</evidence>
<keyword evidence="4 7" id="KW-0418">Kinase</keyword>
<dbReference type="STRING" id="192904.SAMN04488514_107206"/>